<feature type="region of interest" description="Disordered" evidence="1">
    <location>
        <begin position="193"/>
        <end position="295"/>
    </location>
</feature>
<dbReference type="RefSeq" id="XP_028467667.1">
    <property type="nucleotide sequence ID" value="XM_028614087.1"/>
</dbReference>
<reference evidence="2 3" key="1">
    <citation type="journal article" date="2018" name="Mol. Ecol.">
        <title>The obligate alkalophilic soda-lake fungus Sodiomyces alkalinus has shifted to a protein diet.</title>
        <authorList>
            <person name="Grum-Grzhimaylo A.A."/>
            <person name="Falkoski D.L."/>
            <person name="van den Heuvel J."/>
            <person name="Valero-Jimenez C.A."/>
            <person name="Min B."/>
            <person name="Choi I.G."/>
            <person name="Lipzen A."/>
            <person name="Daum C.G."/>
            <person name="Aanen D.K."/>
            <person name="Tsang A."/>
            <person name="Henrissat B."/>
            <person name="Bilanenko E.N."/>
            <person name="de Vries R.P."/>
            <person name="van Kan J.A.L."/>
            <person name="Grigoriev I.V."/>
            <person name="Debets A.J.M."/>
        </authorList>
    </citation>
    <scope>NUCLEOTIDE SEQUENCE [LARGE SCALE GENOMIC DNA]</scope>
    <source>
        <strain evidence="2 3">F11</strain>
    </source>
</reference>
<feature type="compositionally biased region" description="Polar residues" evidence="1">
    <location>
        <begin position="194"/>
        <end position="207"/>
    </location>
</feature>
<protein>
    <submittedName>
        <fullName evidence="2">Uncharacterized protein</fullName>
    </submittedName>
</protein>
<proteinExistence type="predicted"/>
<feature type="region of interest" description="Disordered" evidence="1">
    <location>
        <begin position="307"/>
        <end position="469"/>
    </location>
</feature>
<feature type="compositionally biased region" description="Polar residues" evidence="1">
    <location>
        <begin position="456"/>
        <end position="468"/>
    </location>
</feature>
<accession>A0A3N2PZA8</accession>
<dbReference type="GeneID" id="39582565"/>
<evidence type="ECO:0000256" key="1">
    <source>
        <dbReference type="SAM" id="MobiDB-lite"/>
    </source>
</evidence>
<dbReference type="EMBL" id="ML119053">
    <property type="protein sequence ID" value="ROT39861.1"/>
    <property type="molecule type" value="Genomic_DNA"/>
</dbReference>
<sequence>MEPCSAAMRGPRKMPYPCVSPPLAREFPASSKFAGYHHPSSVESMVSDASESTVTFSSDDHASLWLFKRTAALTPILRNLNVGRITSKFFYLEWTSDTRLATIIGTSATAVSTPKTLILGNQIGVILTATLIQVVVAAGNTELVGVRTSFGSGWGRQIVNVKGQVQPPVGLGNDLFLPVLTASEIIKLIVGTDPSMQKGGSDSPSQTFEKRPRHKTREDKYDRERKPRGTRKHSESSKPGKPKRRKEVAKKQLASRREVMNNFTSQTVRSDRVTLHPGATPGIFQNGHFSSNNHTEDLAHVGMDWTPQVNHHQNVTRRSSKSRDREKRRRERELEDMNAYFRPRSVSRLERGRTRHTNPGSDASDDATQQSPKICRRSVSTYSQATSYHCRSLSQPSRDRRQGKHGSGVSPPRRSGDLYDVGQDLQNTGVSKDGFSLQHQRGRSRRPSSHLIPSPVLNSAGDTNQKLVTSRPPPIIRYVDKGVTATVESIDCCKVTGDGPAIEYDALPSLSCSGPDATSNCLPGPSVPPETNERDDATQTRSIQLSNQQSTTEEALVREAIARRAYMETPGNKGVPAPSSSLDPVRIQLAPTDNHTGEAAERIVDVGYTPWSNRASSIQRFRPPEGQHIQYSCAANRDENSLATSATAMAGTASVHVSVAGQHPSTPRPTSANGTTNLKLTSVEDLAIRNPMGRWVPEDSRMMCTERPELRLSREFLDSGHMYTSAGQGTDNDISRLDREVFHEHVLRRRRGFPEWDIVPNYGRHSPPLFMQNRIPSEETYETETYDHPLHGEADKRQMFLSQAELEVSADASLRRHGLRPLGSLNSDDRGLGMATFWGANSLI</sequence>
<feature type="compositionally biased region" description="Basic and acidic residues" evidence="1">
    <location>
        <begin position="216"/>
        <end position="238"/>
    </location>
</feature>
<gene>
    <name evidence="2" type="ORF">SODALDRAFT_358275</name>
</gene>
<feature type="compositionally biased region" description="Polar residues" evidence="1">
    <location>
        <begin position="539"/>
        <end position="552"/>
    </location>
</feature>
<organism evidence="2 3">
    <name type="scientific">Sodiomyces alkalinus (strain CBS 110278 / VKM F-3762 / F11)</name>
    <name type="common">Alkaliphilic filamentous fungus</name>
    <dbReference type="NCBI Taxonomy" id="1314773"/>
    <lineage>
        <taxon>Eukaryota</taxon>
        <taxon>Fungi</taxon>
        <taxon>Dikarya</taxon>
        <taxon>Ascomycota</taxon>
        <taxon>Pezizomycotina</taxon>
        <taxon>Sordariomycetes</taxon>
        <taxon>Hypocreomycetidae</taxon>
        <taxon>Glomerellales</taxon>
        <taxon>Plectosphaerellaceae</taxon>
        <taxon>Sodiomyces</taxon>
    </lineage>
</organism>
<keyword evidence="3" id="KW-1185">Reference proteome</keyword>
<evidence type="ECO:0000313" key="2">
    <source>
        <dbReference type="EMBL" id="ROT39861.1"/>
    </source>
</evidence>
<dbReference type="STRING" id="1314773.A0A3N2PZA8"/>
<feature type="compositionally biased region" description="Polar residues" evidence="1">
    <location>
        <begin position="357"/>
        <end position="396"/>
    </location>
</feature>
<dbReference type="OrthoDB" id="2537141at2759"/>
<evidence type="ECO:0000313" key="3">
    <source>
        <dbReference type="Proteomes" id="UP000272025"/>
    </source>
</evidence>
<dbReference type="Proteomes" id="UP000272025">
    <property type="component" value="Unassembled WGS sequence"/>
</dbReference>
<name>A0A3N2PZA8_SODAK</name>
<feature type="compositionally biased region" description="Basic and acidic residues" evidence="1">
    <location>
        <begin position="321"/>
        <end position="335"/>
    </location>
</feature>
<dbReference type="AlphaFoldDB" id="A0A3N2PZA8"/>
<feature type="region of interest" description="Disordered" evidence="1">
    <location>
        <begin position="514"/>
        <end position="552"/>
    </location>
</feature>